<proteinExistence type="inferred from homology"/>
<dbReference type="Pfam" id="PF06629">
    <property type="entry name" value="MipA"/>
    <property type="match status" value="1"/>
</dbReference>
<keyword evidence="5" id="KW-0998">Cell outer membrane</keyword>
<dbReference type="GO" id="GO:0009279">
    <property type="term" value="C:cell outer membrane"/>
    <property type="evidence" value="ECO:0007669"/>
    <property type="project" value="UniProtKB-SubCell"/>
</dbReference>
<sequence>MKLITYAVLLAAVTSGNVFAESRWGLGLGASTGDKGYVDVGNETNAIPIIYFESENFQLLGPNFGYKLLSFDDLEFSFVGQYRFDGYEEDDGDIFAGMEERSGALDLGLAVDYATEFGDFSLQFVTDATSEHEGNELSLTYAKSYNFGSYQLKPYVTFSRLSEDLVDHYYGVRATEATASRAMYLGESTSNVELGIQSSWQVGKHHNFIGYASYTAYGSEIKDSPLIDKSGNLNFILGYMYVF</sequence>
<dbReference type="InterPro" id="IPR010583">
    <property type="entry name" value="MipA"/>
</dbReference>
<organism evidence="7 8">
    <name type="scientific">Thalassomonas viridans</name>
    <dbReference type="NCBI Taxonomy" id="137584"/>
    <lineage>
        <taxon>Bacteria</taxon>
        <taxon>Pseudomonadati</taxon>
        <taxon>Pseudomonadota</taxon>
        <taxon>Gammaproteobacteria</taxon>
        <taxon>Alteromonadales</taxon>
        <taxon>Colwelliaceae</taxon>
        <taxon>Thalassomonas</taxon>
    </lineage>
</organism>
<dbReference type="AlphaFoldDB" id="A0AAE9ZC76"/>
<dbReference type="RefSeq" id="WP_044841930.1">
    <property type="nucleotide sequence ID" value="NZ_CP059734.1"/>
</dbReference>
<evidence type="ECO:0000313" key="7">
    <source>
        <dbReference type="EMBL" id="WDE08558.1"/>
    </source>
</evidence>
<dbReference type="KEGG" id="tvd:SG34_032050"/>
<feature type="chain" id="PRO_5041963114" evidence="6">
    <location>
        <begin position="21"/>
        <end position="243"/>
    </location>
</feature>
<dbReference type="PANTHER" id="PTHR38776">
    <property type="entry name" value="MLTA-INTERACTING PROTEIN-RELATED"/>
    <property type="match status" value="1"/>
</dbReference>
<keyword evidence="8" id="KW-1185">Reference proteome</keyword>
<evidence type="ECO:0000256" key="1">
    <source>
        <dbReference type="ARBA" id="ARBA00004442"/>
    </source>
</evidence>
<reference evidence="7 8" key="1">
    <citation type="journal article" date="2015" name="Genome Announc.">
        <title>Draft Genome Sequences of Marine Isolates of Thalassomonas viridans and Thalassomonas actiniarum.</title>
        <authorList>
            <person name="Olonade I."/>
            <person name="van Zyl L.J."/>
            <person name="Trindade M."/>
        </authorList>
    </citation>
    <scope>NUCLEOTIDE SEQUENCE [LARGE SCALE GENOMIC DNA]</scope>
    <source>
        <strain evidence="7 8">XOM25</strain>
    </source>
</reference>
<dbReference type="Proteomes" id="UP000032352">
    <property type="component" value="Chromosome pTvir"/>
</dbReference>
<evidence type="ECO:0000256" key="3">
    <source>
        <dbReference type="ARBA" id="ARBA00022729"/>
    </source>
</evidence>
<dbReference type="EMBL" id="CP059734">
    <property type="protein sequence ID" value="WDE08558.1"/>
    <property type="molecule type" value="Genomic_DNA"/>
</dbReference>
<evidence type="ECO:0000313" key="8">
    <source>
        <dbReference type="Proteomes" id="UP000032352"/>
    </source>
</evidence>
<comment type="subcellular location">
    <subcellularLocation>
        <location evidence="1">Cell outer membrane</location>
    </subcellularLocation>
</comment>
<accession>A0AAE9ZC76</accession>
<evidence type="ECO:0000256" key="5">
    <source>
        <dbReference type="ARBA" id="ARBA00023237"/>
    </source>
</evidence>
<keyword evidence="4" id="KW-0472">Membrane</keyword>
<dbReference type="PANTHER" id="PTHR38776:SF1">
    <property type="entry name" value="MLTA-INTERACTING PROTEIN-RELATED"/>
    <property type="match status" value="1"/>
</dbReference>
<name>A0AAE9ZC76_9GAMM</name>
<keyword evidence="3 6" id="KW-0732">Signal</keyword>
<feature type="signal peptide" evidence="6">
    <location>
        <begin position="1"/>
        <end position="20"/>
    </location>
</feature>
<evidence type="ECO:0000256" key="4">
    <source>
        <dbReference type="ARBA" id="ARBA00023136"/>
    </source>
</evidence>
<comment type="similarity">
    <text evidence="2">Belongs to the MipA/OmpV family.</text>
</comment>
<gene>
    <name evidence="7" type="ORF">SG34_032050</name>
</gene>
<evidence type="ECO:0000256" key="6">
    <source>
        <dbReference type="SAM" id="SignalP"/>
    </source>
</evidence>
<evidence type="ECO:0000256" key="2">
    <source>
        <dbReference type="ARBA" id="ARBA00005722"/>
    </source>
</evidence>
<reference evidence="7 8" key="2">
    <citation type="journal article" date="2022" name="Mar. Drugs">
        <title>Bioassay-Guided Fractionation Leads to the Detection of Cholic Acid Generated by the Rare Thalassomonas sp.</title>
        <authorList>
            <person name="Pheiffer F."/>
            <person name="Schneider Y.K."/>
            <person name="Hansen E.H."/>
            <person name="Andersen J.H."/>
            <person name="Isaksson J."/>
            <person name="Busche T."/>
            <person name="R C."/>
            <person name="Kalinowski J."/>
            <person name="Zyl L.V."/>
            <person name="Trindade M."/>
        </authorList>
    </citation>
    <scope>NUCLEOTIDE SEQUENCE [LARGE SCALE GENOMIC DNA]</scope>
    <source>
        <strain evidence="7 8">XOM25</strain>
    </source>
</reference>
<protein>
    <submittedName>
        <fullName evidence="7">MipA/OmpV family protein</fullName>
    </submittedName>
</protein>